<evidence type="ECO:0000256" key="1">
    <source>
        <dbReference type="SAM" id="Phobius"/>
    </source>
</evidence>
<gene>
    <name evidence="2" type="ORF">Poly41_44430</name>
</gene>
<feature type="transmembrane region" description="Helical" evidence="1">
    <location>
        <begin position="515"/>
        <end position="539"/>
    </location>
</feature>
<feature type="transmembrane region" description="Helical" evidence="1">
    <location>
        <begin position="484"/>
        <end position="508"/>
    </location>
</feature>
<keyword evidence="1" id="KW-1133">Transmembrane helix</keyword>
<dbReference type="Proteomes" id="UP000319143">
    <property type="component" value="Unassembled WGS sequence"/>
</dbReference>
<evidence type="ECO:0000313" key="3">
    <source>
        <dbReference type="Proteomes" id="UP000319143"/>
    </source>
</evidence>
<evidence type="ECO:0000313" key="2">
    <source>
        <dbReference type="EMBL" id="TWU34296.1"/>
    </source>
</evidence>
<proteinExistence type="predicted"/>
<feature type="transmembrane region" description="Helical" evidence="1">
    <location>
        <begin position="444"/>
        <end position="464"/>
    </location>
</feature>
<feature type="transmembrane region" description="Helical" evidence="1">
    <location>
        <begin position="241"/>
        <end position="260"/>
    </location>
</feature>
<feature type="transmembrane region" description="Helical" evidence="1">
    <location>
        <begin position="407"/>
        <end position="432"/>
    </location>
</feature>
<protein>
    <submittedName>
        <fullName evidence="2">Uncharacterized protein</fullName>
    </submittedName>
</protein>
<feature type="transmembrane region" description="Helical" evidence="1">
    <location>
        <begin position="363"/>
        <end position="387"/>
    </location>
</feature>
<dbReference type="InterPro" id="IPR031584">
    <property type="entry name" value="Put_ABC_export"/>
</dbReference>
<keyword evidence="1" id="KW-0812">Transmembrane</keyword>
<sequence length="551" mass="59211">MIDPALTTLMRMLMRAGLRQAGRLIRKPSGAILTLVMLVMVSFGLIPSLVFAWTSEDPSHSIFATLLTGSIPLVMYAMAAAMIVTGAGDSLLELRPPELQFVLAGPFTNSHILSYRLLTLLLGWIPLSACLSLFMLPYFGSFLGGFLCLALGGPFIVLISFQYTLVKPNLSSVTIKAIRWISLLSLLVVALETSRSLWNADEEYSVAMISQSINDGWVAQCVSVPFLPFAKLLHGEFSVRLLLNASICTGLVALVALCCYQTNSGFAELAVEGVARRQKKLERIRGGNVYGVSSRKMERVRRVPVFGWFGGVGPVAWSQIVMAIRRTGRLIPAVVFVGVVAAVLAATLMRVDPNVLSSVQRSYAVPIALAASAYLGFLITMTAQTGFSANRRLLTWYQMLPIQPISIAIGMVAGTGLLLVALQLALCLPALVVTSQSWIECASLFFAGVAFSIAFASTINFVSATTGLRPMPQGTPDVFQGARAMIYMFVLAIALIPTILFGGVMAGLAGAMLGLSWTVCSIAAGSAMLSLQPILWWFAGERFVQSELDGD</sequence>
<dbReference type="EMBL" id="SJPV01000008">
    <property type="protein sequence ID" value="TWU34296.1"/>
    <property type="molecule type" value="Genomic_DNA"/>
</dbReference>
<dbReference type="RefSeq" id="WP_146528698.1">
    <property type="nucleotide sequence ID" value="NZ_SJPV01000008.1"/>
</dbReference>
<reference evidence="2 3" key="1">
    <citation type="submission" date="2019-02" db="EMBL/GenBank/DDBJ databases">
        <title>Deep-cultivation of Planctomycetes and their phenomic and genomic characterization uncovers novel biology.</title>
        <authorList>
            <person name="Wiegand S."/>
            <person name="Jogler M."/>
            <person name="Boedeker C."/>
            <person name="Pinto D."/>
            <person name="Vollmers J."/>
            <person name="Rivas-Marin E."/>
            <person name="Kohn T."/>
            <person name="Peeters S.H."/>
            <person name="Heuer A."/>
            <person name="Rast P."/>
            <person name="Oberbeckmann S."/>
            <person name="Bunk B."/>
            <person name="Jeske O."/>
            <person name="Meyerdierks A."/>
            <person name="Storesund J.E."/>
            <person name="Kallscheuer N."/>
            <person name="Luecker S."/>
            <person name="Lage O.M."/>
            <person name="Pohl T."/>
            <person name="Merkel B.J."/>
            <person name="Hornburger P."/>
            <person name="Mueller R.-W."/>
            <person name="Bruemmer F."/>
            <person name="Labrenz M."/>
            <person name="Spormann A.M."/>
            <person name="Op Den Camp H."/>
            <person name="Overmann J."/>
            <person name="Amann R."/>
            <person name="Jetten M.S.M."/>
            <person name="Mascher T."/>
            <person name="Medema M.H."/>
            <person name="Devos D.P."/>
            <person name="Kaster A.-K."/>
            <person name="Ovreas L."/>
            <person name="Rohde M."/>
            <person name="Galperin M.Y."/>
            <person name="Jogler C."/>
        </authorList>
    </citation>
    <scope>NUCLEOTIDE SEQUENCE [LARGE SCALE GENOMIC DNA]</scope>
    <source>
        <strain evidence="2 3">Poly41</strain>
    </source>
</reference>
<keyword evidence="3" id="KW-1185">Reference proteome</keyword>
<name>A0A5C6DGY3_9BACT</name>
<feature type="transmembrane region" description="Helical" evidence="1">
    <location>
        <begin position="305"/>
        <end position="324"/>
    </location>
</feature>
<accession>A0A5C6DGY3</accession>
<keyword evidence="1" id="KW-0472">Membrane</keyword>
<feature type="transmembrane region" description="Helical" evidence="1">
    <location>
        <begin position="32"/>
        <end position="53"/>
    </location>
</feature>
<comment type="caution">
    <text evidence="2">The sequence shown here is derived from an EMBL/GenBank/DDBJ whole genome shotgun (WGS) entry which is preliminary data.</text>
</comment>
<feature type="transmembrane region" description="Helical" evidence="1">
    <location>
        <begin position="113"/>
        <end position="136"/>
    </location>
</feature>
<feature type="transmembrane region" description="Helical" evidence="1">
    <location>
        <begin position="73"/>
        <end position="92"/>
    </location>
</feature>
<organism evidence="2 3">
    <name type="scientific">Novipirellula artificiosorum</name>
    <dbReference type="NCBI Taxonomy" id="2528016"/>
    <lineage>
        <taxon>Bacteria</taxon>
        <taxon>Pseudomonadati</taxon>
        <taxon>Planctomycetota</taxon>
        <taxon>Planctomycetia</taxon>
        <taxon>Pirellulales</taxon>
        <taxon>Pirellulaceae</taxon>
        <taxon>Novipirellula</taxon>
    </lineage>
</organism>
<dbReference type="Pfam" id="PF16962">
    <property type="entry name" value="ABC_export"/>
    <property type="match status" value="1"/>
</dbReference>
<dbReference type="AlphaFoldDB" id="A0A5C6DGY3"/>
<feature type="transmembrane region" description="Helical" evidence="1">
    <location>
        <begin position="330"/>
        <end position="351"/>
    </location>
</feature>
<dbReference type="OrthoDB" id="231346at2"/>
<feature type="transmembrane region" description="Helical" evidence="1">
    <location>
        <begin position="142"/>
        <end position="165"/>
    </location>
</feature>